<evidence type="ECO:0000259" key="4">
    <source>
        <dbReference type="SMART" id="SM01332"/>
    </source>
</evidence>
<feature type="coiled-coil region" evidence="1">
    <location>
        <begin position="410"/>
        <end position="444"/>
    </location>
</feature>
<feature type="coiled-coil region" evidence="1">
    <location>
        <begin position="551"/>
        <end position="615"/>
    </location>
</feature>
<protein>
    <submittedName>
        <fullName evidence="5">Cyclin-like protein</fullName>
    </submittedName>
</protein>
<dbReference type="InterPro" id="IPR011990">
    <property type="entry name" value="TPR-like_helical_dom_sf"/>
</dbReference>
<dbReference type="InterPro" id="IPR013763">
    <property type="entry name" value="Cyclin-like_dom"/>
</dbReference>
<dbReference type="Pfam" id="PF02984">
    <property type="entry name" value="Cyclin_C"/>
    <property type="match status" value="1"/>
</dbReference>
<evidence type="ECO:0000313" key="6">
    <source>
        <dbReference type="Proteomes" id="UP000054937"/>
    </source>
</evidence>
<dbReference type="SMART" id="SM01332">
    <property type="entry name" value="Cyclin_C"/>
    <property type="match status" value="1"/>
</dbReference>
<evidence type="ECO:0000256" key="1">
    <source>
        <dbReference type="SAM" id="Coils"/>
    </source>
</evidence>
<evidence type="ECO:0000256" key="2">
    <source>
        <dbReference type="SAM" id="MobiDB-lite"/>
    </source>
</evidence>
<evidence type="ECO:0000259" key="3">
    <source>
        <dbReference type="SMART" id="SM00385"/>
    </source>
</evidence>
<evidence type="ECO:0000313" key="5">
    <source>
        <dbReference type="EMBL" id="KRX08969.1"/>
    </source>
</evidence>
<dbReference type="EMBL" id="LDAU01000056">
    <property type="protein sequence ID" value="KRX08969.1"/>
    <property type="molecule type" value="Genomic_DNA"/>
</dbReference>
<keyword evidence="1" id="KW-0175">Coiled coil</keyword>
<keyword evidence="6" id="KW-1185">Reference proteome</keyword>
<comment type="caution">
    <text evidence="5">The sequence shown here is derived from an EMBL/GenBank/DDBJ whole genome shotgun (WGS) entry which is preliminary data.</text>
</comment>
<dbReference type="InterPro" id="IPR036915">
    <property type="entry name" value="Cyclin-like_sf"/>
</dbReference>
<proteinExistence type="predicted"/>
<feature type="domain" description="Cyclin-like" evidence="3">
    <location>
        <begin position="670"/>
        <end position="752"/>
    </location>
</feature>
<feature type="domain" description="Cyclin C-terminal" evidence="4">
    <location>
        <begin position="666"/>
        <end position="817"/>
    </location>
</feature>
<dbReference type="CDD" id="cd20537">
    <property type="entry name" value="CYCLIN_CCNO-like_rpt2"/>
    <property type="match status" value="1"/>
</dbReference>
<accession>A0A0V0R384</accession>
<gene>
    <name evidence="5" type="ORF">PPERSA_08172</name>
</gene>
<dbReference type="Proteomes" id="UP000054937">
    <property type="component" value="Unassembled WGS sequence"/>
</dbReference>
<dbReference type="InterPro" id="IPR004367">
    <property type="entry name" value="Cyclin_C-dom"/>
</dbReference>
<organism evidence="5 6">
    <name type="scientific">Pseudocohnilembus persalinus</name>
    <name type="common">Ciliate</name>
    <dbReference type="NCBI Taxonomy" id="266149"/>
    <lineage>
        <taxon>Eukaryota</taxon>
        <taxon>Sar</taxon>
        <taxon>Alveolata</taxon>
        <taxon>Ciliophora</taxon>
        <taxon>Intramacronucleata</taxon>
        <taxon>Oligohymenophorea</taxon>
        <taxon>Scuticociliatia</taxon>
        <taxon>Philasterida</taxon>
        <taxon>Pseudocohnilembidae</taxon>
        <taxon>Pseudocohnilembus</taxon>
    </lineage>
</organism>
<dbReference type="AlphaFoldDB" id="A0A0V0R384"/>
<dbReference type="SUPFAM" id="SSF47954">
    <property type="entry name" value="Cyclin-like"/>
    <property type="match status" value="1"/>
</dbReference>
<dbReference type="Gene3D" id="1.10.472.10">
    <property type="entry name" value="Cyclin-like"/>
    <property type="match status" value="1"/>
</dbReference>
<name>A0A0V0R384_PSEPJ</name>
<dbReference type="InParanoid" id="A0A0V0R384"/>
<sequence>MKYLEEACQKKEQVALMVYGKFLQQKLIENQELFEISYGNQIQQKILSENYEYNQNLESIKSQLQTQNILKNQLFIVYDTFPSIDEQIINYLHKTAKNKNNQSLFILAVLYLKEKEFINELYFDDNIKRFMSDLKSQDQFIEKNQTKAFKYFYKAACQGHQKSIQILQKYDFQNHFKNSFEQFYQIVQDMIEVGLKKKLDLFNTQIRKSIYGSNLGLDYIYYFYEQFYSTLVKSEVNENNEQKQSKQQIKQLNEQNEVKQQSELKENVKNEVSLQKEENLTNEQKEQKLENEIQKKNEQDEVNDISNVANDNILMQKSQIKLKTLKTQKIYLNQENIKLDKEDFLIFLDDKKRDKIIAQIIRFHQNKKLFPETLYVAIKLADMYLYQYVKYLYSFYENKTLLTFFYTQKFKKLLKIQKQQQEELQNLQIKLQKLKNELNYYQQTSQECSFQNNEGSQIYSQNNDQNIKQDQQQRQSDILNNDLKNIIINDKSNQENQNQNSLNQSQILNKNVEQIQNLKQNQIKFENSQKLGNKQIKFNSLNQSQNTSFKQQHEDQKQQILNEQIKELENEYNDKLIQYNSVYYLFDGKFSEKKYNENLQKLKALKQKIKNQFQNIKNFTVYTASILEELQYPDVDEYVDSQKNNEYFIMQYKQFKSILGSKLSYLSPYNYLQTYFVFSLCDEKTINCSLYILELCLVVYKFQKFKDHILAASILYVSNKICQNPDYCNQQLLLQADIQENDIKQCVEQIINLLLQMNEMIEDEKIELENQLSNFIYQRKGKEEYQQYLDQQIMPLLVVKQKYILQQYNQVSKYLNICLEQYQQQKQTNQKEN</sequence>
<dbReference type="SMART" id="SM00385">
    <property type="entry name" value="CYCLIN"/>
    <property type="match status" value="1"/>
</dbReference>
<feature type="region of interest" description="Disordered" evidence="2">
    <location>
        <begin position="275"/>
        <end position="296"/>
    </location>
</feature>
<reference evidence="5 6" key="1">
    <citation type="journal article" date="2015" name="Sci. Rep.">
        <title>Genome of the facultative scuticociliatosis pathogen Pseudocohnilembus persalinus provides insight into its virulence through horizontal gene transfer.</title>
        <authorList>
            <person name="Xiong J."/>
            <person name="Wang G."/>
            <person name="Cheng J."/>
            <person name="Tian M."/>
            <person name="Pan X."/>
            <person name="Warren A."/>
            <person name="Jiang C."/>
            <person name="Yuan D."/>
            <person name="Miao W."/>
        </authorList>
    </citation>
    <scope>NUCLEOTIDE SEQUENCE [LARGE SCALE GENOMIC DNA]</scope>
    <source>
        <strain evidence="5">36N120E</strain>
    </source>
</reference>
<dbReference type="Gene3D" id="1.25.40.10">
    <property type="entry name" value="Tetratricopeptide repeat domain"/>
    <property type="match status" value="1"/>
</dbReference>